<evidence type="ECO:0000313" key="2">
    <source>
        <dbReference type="EMBL" id="SMF97954.1"/>
    </source>
</evidence>
<reference evidence="2 3" key="1">
    <citation type="submission" date="2017-04" db="EMBL/GenBank/DDBJ databases">
        <authorList>
            <person name="Afonso C.L."/>
            <person name="Miller P.J."/>
            <person name="Scott M.A."/>
            <person name="Spackman E."/>
            <person name="Goraichik I."/>
            <person name="Dimitrov K.M."/>
            <person name="Suarez D.L."/>
            <person name="Swayne D.E."/>
        </authorList>
    </citation>
    <scope>NUCLEOTIDE SEQUENCE [LARGE SCALE GENOMIC DNA]</scope>
    <source>
        <strain evidence="2">LMG 28154</strain>
    </source>
</reference>
<sequence>MLRNRPVPVGPPIRSTPSLTRRMHDWRRCPPICGDRHADMRCDGRAYIDPRLSTNAGAATMRPGTQTQRDRVSAVGTRLPRKHARAAIARHAREAHRLLAAICPDWMRDATIFGFATALRQANILGLEWSRVDLVQHRAWIHPDQAKAQRPIAFH</sequence>
<gene>
    <name evidence="2" type="ORF">BSIN_5353</name>
</gene>
<dbReference type="SUPFAM" id="SSF56349">
    <property type="entry name" value="DNA breaking-rejoining enzymes"/>
    <property type="match status" value="1"/>
</dbReference>
<organism evidence="2 3">
    <name type="scientific">Burkholderia singularis</name>
    <dbReference type="NCBI Taxonomy" id="1503053"/>
    <lineage>
        <taxon>Bacteria</taxon>
        <taxon>Pseudomonadati</taxon>
        <taxon>Pseudomonadota</taxon>
        <taxon>Betaproteobacteria</taxon>
        <taxon>Burkholderiales</taxon>
        <taxon>Burkholderiaceae</taxon>
        <taxon>Burkholderia</taxon>
        <taxon>pseudomallei group</taxon>
    </lineage>
</organism>
<dbReference type="Gene3D" id="1.10.443.10">
    <property type="entry name" value="Intergrase catalytic core"/>
    <property type="match status" value="1"/>
</dbReference>
<dbReference type="EMBL" id="FXAN01000003">
    <property type="protein sequence ID" value="SMF97954.1"/>
    <property type="molecule type" value="Genomic_DNA"/>
</dbReference>
<proteinExistence type="predicted"/>
<protein>
    <recommendedName>
        <fullName evidence="4">Tyr recombinase domain-containing protein</fullName>
    </recommendedName>
</protein>
<evidence type="ECO:0008006" key="4">
    <source>
        <dbReference type="Google" id="ProtNLM"/>
    </source>
</evidence>
<accession>A0A238GY99</accession>
<evidence type="ECO:0000256" key="1">
    <source>
        <dbReference type="ARBA" id="ARBA00023172"/>
    </source>
</evidence>
<name>A0A238GY99_9BURK</name>
<keyword evidence="1" id="KW-0233">DNA recombination</keyword>
<dbReference type="GO" id="GO:0003677">
    <property type="term" value="F:DNA binding"/>
    <property type="evidence" value="ECO:0007669"/>
    <property type="project" value="InterPro"/>
</dbReference>
<dbReference type="GO" id="GO:0015074">
    <property type="term" value="P:DNA integration"/>
    <property type="evidence" value="ECO:0007669"/>
    <property type="project" value="InterPro"/>
</dbReference>
<dbReference type="Proteomes" id="UP000198460">
    <property type="component" value="Unassembled WGS sequence"/>
</dbReference>
<evidence type="ECO:0000313" key="3">
    <source>
        <dbReference type="Proteomes" id="UP000198460"/>
    </source>
</evidence>
<dbReference type="InterPro" id="IPR013762">
    <property type="entry name" value="Integrase-like_cat_sf"/>
</dbReference>
<dbReference type="AlphaFoldDB" id="A0A238GY99"/>
<dbReference type="GO" id="GO:0006310">
    <property type="term" value="P:DNA recombination"/>
    <property type="evidence" value="ECO:0007669"/>
    <property type="project" value="UniProtKB-KW"/>
</dbReference>
<dbReference type="InterPro" id="IPR011010">
    <property type="entry name" value="DNA_brk_join_enz"/>
</dbReference>